<feature type="compositionally biased region" description="Low complexity" evidence="2">
    <location>
        <begin position="179"/>
        <end position="191"/>
    </location>
</feature>
<evidence type="ECO:0000256" key="2">
    <source>
        <dbReference type="SAM" id="MobiDB-lite"/>
    </source>
</evidence>
<keyword evidence="4" id="KW-1185">Reference proteome</keyword>
<evidence type="ECO:0000313" key="3">
    <source>
        <dbReference type="EMBL" id="KDR08850.1"/>
    </source>
</evidence>
<dbReference type="eggNOG" id="ENOG502RTIE">
    <property type="taxonomic scope" value="Eukaryota"/>
</dbReference>
<dbReference type="OrthoDB" id="200110at2759"/>
<feature type="region of interest" description="Disordered" evidence="2">
    <location>
        <begin position="94"/>
        <end position="114"/>
    </location>
</feature>
<feature type="coiled-coil region" evidence="1">
    <location>
        <begin position="521"/>
        <end position="548"/>
    </location>
</feature>
<accession>A0A067QJC4</accession>
<feature type="compositionally biased region" description="Polar residues" evidence="2">
    <location>
        <begin position="105"/>
        <end position="114"/>
    </location>
</feature>
<feature type="region of interest" description="Disordered" evidence="2">
    <location>
        <begin position="153"/>
        <end position="194"/>
    </location>
</feature>
<dbReference type="PANTHER" id="PTHR33663:SF2">
    <property type="entry name" value="COILED-COIL DOMAIN-CONTAINING PROTEIN 177"/>
    <property type="match status" value="1"/>
</dbReference>
<feature type="coiled-coil region" evidence="1">
    <location>
        <begin position="397"/>
        <end position="473"/>
    </location>
</feature>
<feature type="compositionally biased region" description="Basic residues" evidence="2">
    <location>
        <begin position="275"/>
        <end position="285"/>
    </location>
</feature>
<organism evidence="3 4">
    <name type="scientific">Zootermopsis nevadensis</name>
    <name type="common">Dampwood termite</name>
    <dbReference type="NCBI Taxonomy" id="136037"/>
    <lineage>
        <taxon>Eukaryota</taxon>
        <taxon>Metazoa</taxon>
        <taxon>Ecdysozoa</taxon>
        <taxon>Arthropoda</taxon>
        <taxon>Hexapoda</taxon>
        <taxon>Insecta</taxon>
        <taxon>Pterygota</taxon>
        <taxon>Neoptera</taxon>
        <taxon>Polyneoptera</taxon>
        <taxon>Dictyoptera</taxon>
        <taxon>Blattodea</taxon>
        <taxon>Blattoidea</taxon>
        <taxon>Termitoidae</taxon>
        <taxon>Termopsidae</taxon>
        <taxon>Zootermopsis</taxon>
    </lineage>
</organism>
<feature type="region of interest" description="Disordered" evidence="2">
    <location>
        <begin position="265"/>
        <end position="291"/>
    </location>
</feature>
<sequence>MKPKSVDKPLHLNLYNFNALAAQDSPYVLTSPRSLQACRKAGYKPVELLYRSLQEYQDDLAAENSTQVYQLYKDQEQERLNKLEKCRAIREELMTQSGPLKENSPPLSSTDNKNKITTLITSARKEQLDKENTSRSTGKQALALKALENNQDSDLKHERIDTQYLTGETSTSDLTNNRKSTSTSASKNCSSPDIRRSKKIIGKCKNISTPPHLQLHLGSSSSEISSISSTSTSVKLLMRNTRLINSHFDKSCSRTSTKYLQKIRSLPSSASSHATNRHNTKHQTLTRKQNGHDYRITTNSVSNHTSCGVSRNINAIPLKRKQVSFSYISTDNLHLSEHDRRILESMALKKKIERESDEFAYQAHQLWEQDREEREQQSSMEMAQWREIVAERRRMQNTENSRKMEEMKQSLRQSQQQLEHRIRQKEERAANLRYAVEERKMSKVEERSQSAAKRQAEAEAACQQRELEAALWQQTLDEQQKLRLERAEMTRMQNQETYRRRVASANRVEELRHQERWQQMQEETKVALQELRRLCQQREERAQEKFKQIQKDRSRQLKGQSLERSVRFQQVHQLHDDLDVGLNKWQGQVLSLQWKATQEAEVKATRHLESKRQKVENENRARWQHHTHLMDRLSRDDEARVCYIRELITRKETKMQRMAKERDMAIRESRLQAQTTADLREHIRRTLSPETFDRKVARVALEMRIAGRPPTASPPMTRSHIFLG</sequence>
<dbReference type="PANTHER" id="PTHR33663">
    <property type="entry name" value="COILED-COIL DOMAIN-CONTAINING PROTEIN 177"/>
    <property type="match status" value="1"/>
</dbReference>
<dbReference type="Proteomes" id="UP000027135">
    <property type="component" value="Unassembled WGS sequence"/>
</dbReference>
<dbReference type="AlphaFoldDB" id="A0A067QJC4"/>
<gene>
    <name evidence="3" type="ORF">L798_01336</name>
</gene>
<evidence type="ECO:0000313" key="4">
    <source>
        <dbReference type="Proteomes" id="UP000027135"/>
    </source>
</evidence>
<dbReference type="InterPro" id="IPR029090">
    <property type="entry name" value="DUF4659"/>
</dbReference>
<dbReference type="Pfam" id="PF15558">
    <property type="entry name" value="DUF4659"/>
    <property type="match status" value="1"/>
</dbReference>
<reference evidence="3 4" key="1">
    <citation type="journal article" date="2014" name="Nat. Commun.">
        <title>Molecular traces of alternative social organization in a termite genome.</title>
        <authorList>
            <person name="Terrapon N."/>
            <person name="Li C."/>
            <person name="Robertson H.M."/>
            <person name="Ji L."/>
            <person name="Meng X."/>
            <person name="Booth W."/>
            <person name="Chen Z."/>
            <person name="Childers C.P."/>
            <person name="Glastad K.M."/>
            <person name="Gokhale K."/>
            <person name="Gowin J."/>
            <person name="Gronenberg W."/>
            <person name="Hermansen R.A."/>
            <person name="Hu H."/>
            <person name="Hunt B.G."/>
            <person name="Huylmans A.K."/>
            <person name="Khalil S.M."/>
            <person name="Mitchell R.D."/>
            <person name="Munoz-Torres M.C."/>
            <person name="Mustard J.A."/>
            <person name="Pan H."/>
            <person name="Reese J.T."/>
            <person name="Scharf M.E."/>
            <person name="Sun F."/>
            <person name="Vogel H."/>
            <person name="Xiao J."/>
            <person name="Yang W."/>
            <person name="Yang Z."/>
            <person name="Yang Z."/>
            <person name="Zhou J."/>
            <person name="Zhu J."/>
            <person name="Brent C.S."/>
            <person name="Elsik C.G."/>
            <person name="Goodisman M.A."/>
            <person name="Liberles D.A."/>
            <person name="Roe R.M."/>
            <person name="Vargo E.L."/>
            <person name="Vilcinskas A."/>
            <person name="Wang J."/>
            <person name="Bornberg-Bauer E."/>
            <person name="Korb J."/>
            <person name="Zhang G."/>
            <person name="Liebig J."/>
        </authorList>
    </citation>
    <scope>NUCLEOTIDE SEQUENCE [LARGE SCALE GENOMIC DNA]</scope>
    <source>
        <tissue evidence="3">Whole organism</tissue>
    </source>
</reference>
<dbReference type="STRING" id="136037.A0A067QJC4"/>
<name>A0A067QJC4_ZOONE</name>
<feature type="compositionally biased region" description="Polar residues" evidence="2">
    <location>
        <begin position="163"/>
        <end position="178"/>
    </location>
</feature>
<evidence type="ECO:0008006" key="5">
    <source>
        <dbReference type="Google" id="ProtNLM"/>
    </source>
</evidence>
<keyword evidence="1" id="KW-0175">Coiled coil</keyword>
<dbReference type="InParanoid" id="A0A067QJC4"/>
<evidence type="ECO:0000256" key="1">
    <source>
        <dbReference type="SAM" id="Coils"/>
    </source>
</evidence>
<dbReference type="EMBL" id="KK853292">
    <property type="protein sequence ID" value="KDR08850.1"/>
    <property type="molecule type" value="Genomic_DNA"/>
</dbReference>
<proteinExistence type="predicted"/>
<protein>
    <recommendedName>
        <fullName evidence="5">Coiled-coil domain-containing protein 177</fullName>
    </recommendedName>
</protein>
<dbReference type="OMA" id="GPFSQHN"/>